<protein>
    <submittedName>
        <fullName evidence="2">Uncharacterized protein</fullName>
    </submittedName>
</protein>
<dbReference type="EMBL" id="LLYB01000062">
    <property type="protein sequence ID" value="KRR24515.1"/>
    <property type="molecule type" value="Genomic_DNA"/>
</dbReference>
<keyword evidence="1" id="KW-0472">Membrane</keyword>
<sequence length="191" mass="20143">MFMAMSDAWLAGAGLRENMTVQSEAGNPGTGLLGATLLGPMIGMLGAMADLAAVNRQRFDQSSAEGAIGSPPGGQENSVATDFVVPMGHAMMIAANRSASYWLGLAQIFASHQASLAQAVGANATDGRASGSERLLAADELRALLREVGDLAVREARILQSELINLDESLAQNLQQPDLSGSYRRRWRSKI</sequence>
<evidence type="ECO:0000256" key="1">
    <source>
        <dbReference type="SAM" id="Phobius"/>
    </source>
</evidence>
<keyword evidence="1" id="KW-0812">Transmembrane</keyword>
<organism evidence="2 3">
    <name type="scientific">Bradyrhizobium lablabi</name>
    <dbReference type="NCBI Taxonomy" id="722472"/>
    <lineage>
        <taxon>Bacteria</taxon>
        <taxon>Pseudomonadati</taxon>
        <taxon>Pseudomonadota</taxon>
        <taxon>Alphaproteobacteria</taxon>
        <taxon>Hyphomicrobiales</taxon>
        <taxon>Nitrobacteraceae</taxon>
        <taxon>Bradyrhizobium</taxon>
    </lineage>
</organism>
<gene>
    <name evidence="2" type="ORF">CQ14_31210</name>
</gene>
<evidence type="ECO:0000313" key="3">
    <source>
        <dbReference type="Proteomes" id="UP000051660"/>
    </source>
</evidence>
<dbReference type="Proteomes" id="UP000051660">
    <property type="component" value="Unassembled WGS sequence"/>
</dbReference>
<proteinExistence type="predicted"/>
<accession>A0A0R3N3Y6</accession>
<evidence type="ECO:0000313" key="2">
    <source>
        <dbReference type="EMBL" id="KRR24515.1"/>
    </source>
</evidence>
<comment type="caution">
    <text evidence="2">The sequence shown here is derived from an EMBL/GenBank/DDBJ whole genome shotgun (WGS) entry which is preliminary data.</text>
</comment>
<keyword evidence="1" id="KW-1133">Transmembrane helix</keyword>
<dbReference type="AlphaFoldDB" id="A0A0R3N3Y6"/>
<name>A0A0R3N3Y6_9BRAD</name>
<feature type="transmembrane region" description="Helical" evidence="1">
    <location>
        <begin position="33"/>
        <end position="54"/>
    </location>
</feature>
<reference evidence="2 3" key="1">
    <citation type="submission" date="2014-03" db="EMBL/GenBank/DDBJ databases">
        <title>Bradyrhizobium valentinum sp. nov., isolated from effective nodules of Lupinus mariae-josephae, a lupine endemic of basic-lime soils in Eastern Spain.</title>
        <authorList>
            <person name="Duran D."/>
            <person name="Rey L."/>
            <person name="Navarro A."/>
            <person name="Busquets A."/>
            <person name="Imperial J."/>
            <person name="Ruiz-Argueso T."/>
        </authorList>
    </citation>
    <scope>NUCLEOTIDE SEQUENCE [LARGE SCALE GENOMIC DNA]</scope>
    <source>
        <strain evidence="2 3">CCBAU 23086</strain>
    </source>
</reference>